<accession>A0ABY4CKP2</accession>
<dbReference type="Proteomes" id="UP000830167">
    <property type="component" value="Chromosome"/>
</dbReference>
<comment type="similarity">
    <text evidence="2">Belongs to the AzlC family.</text>
</comment>
<dbReference type="Pfam" id="PF03591">
    <property type="entry name" value="AzlC"/>
    <property type="match status" value="1"/>
</dbReference>
<keyword evidence="6 8" id="KW-1133">Transmembrane helix</keyword>
<name>A0ABY4CKP2_9BACL</name>
<keyword evidence="3" id="KW-0813">Transport</keyword>
<feature type="transmembrane region" description="Helical" evidence="8">
    <location>
        <begin position="56"/>
        <end position="78"/>
    </location>
</feature>
<protein>
    <submittedName>
        <fullName evidence="9">AzlC family ABC transporter permease</fullName>
    </submittedName>
</protein>
<evidence type="ECO:0000256" key="7">
    <source>
        <dbReference type="ARBA" id="ARBA00023136"/>
    </source>
</evidence>
<feature type="transmembrane region" description="Helical" evidence="8">
    <location>
        <begin position="157"/>
        <end position="176"/>
    </location>
</feature>
<feature type="transmembrane region" description="Helical" evidence="8">
    <location>
        <begin position="183"/>
        <end position="201"/>
    </location>
</feature>
<evidence type="ECO:0000313" key="9">
    <source>
        <dbReference type="EMBL" id="UOF90007.1"/>
    </source>
</evidence>
<dbReference type="PANTHER" id="PTHR34979:SF1">
    <property type="entry name" value="INNER MEMBRANE PROTEIN YGAZ"/>
    <property type="match status" value="1"/>
</dbReference>
<dbReference type="RefSeq" id="WP_347436701.1">
    <property type="nucleotide sequence ID" value="NZ_CP089291.1"/>
</dbReference>
<keyword evidence="4" id="KW-1003">Cell membrane</keyword>
<evidence type="ECO:0000256" key="8">
    <source>
        <dbReference type="SAM" id="Phobius"/>
    </source>
</evidence>
<feature type="transmembrane region" description="Helical" evidence="8">
    <location>
        <begin position="129"/>
        <end position="151"/>
    </location>
</feature>
<keyword evidence="7 8" id="KW-0472">Membrane</keyword>
<reference evidence="9" key="1">
    <citation type="submission" date="2021-12" db="EMBL/GenBank/DDBJ databases">
        <title>Alicyclobacillaceae gen. nov., sp. nov., isolated from chalcocite enrichment system.</title>
        <authorList>
            <person name="Jiang Z."/>
        </authorList>
    </citation>
    <scope>NUCLEOTIDE SEQUENCE</scope>
    <source>
        <strain evidence="9">MYW30-H2</strain>
    </source>
</reference>
<dbReference type="EMBL" id="CP089291">
    <property type="protein sequence ID" value="UOF90007.1"/>
    <property type="molecule type" value="Genomic_DNA"/>
</dbReference>
<gene>
    <name evidence="9" type="ORF">LSG31_19395</name>
</gene>
<feature type="transmembrane region" description="Helical" evidence="8">
    <location>
        <begin position="21"/>
        <end position="50"/>
    </location>
</feature>
<dbReference type="InterPro" id="IPR011606">
    <property type="entry name" value="Brnchd-chn_aa_trnsp_permease"/>
</dbReference>
<keyword evidence="5 8" id="KW-0812">Transmembrane</keyword>
<sequence>MNNRRLIAKGIRDAVPIILAYFPIAMTFGVISTGNGIPWLVTILISVWVYAGGAQFMLVSLALAGSSVISTVATVLLVNLRHFLYGTSLGPAFIHWSEPKKWLSAFGLTDEVFVVASNRYLQEPPFPRYHLAFVFACYGSWLAGTLVGASIGQTVPAAVSQILGFALPALFLALLLSSKRSGAHIAAAIFGAILAVAAHLLQLGNVGLVVGAVIGATLGLICQNFVESCKQTNL</sequence>
<evidence type="ECO:0000256" key="1">
    <source>
        <dbReference type="ARBA" id="ARBA00004651"/>
    </source>
</evidence>
<evidence type="ECO:0000256" key="2">
    <source>
        <dbReference type="ARBA" id="ARBA00010735"/>
    </source>
</evidence>
<comment type="subcellular location">
    <subcellularLocation>
        <location evidence="1">Cell membrane</location>
        <topology evidence="1">Multi-pass membrane protein</topology>
    </subcellularLocation>
</comment>
<proteinExistence type="inferred from homology"/>
<evidence type="ECO:0000256" key="4">
    <source>
        <dbReference type="ARBA" id="ARBA00022475"/>
    </source>
</evidence>
<keyword evidence="10" id="KW-1185">Reference proteome</keyword>
<evidence type="ECO:0000256" key="3">
    <source>
        <dbReference type="ARBA" id="ARBA00022448"/>
    </source>
</evidence>
<evidence type="ECO:0000256" key="6">
    <source>
        <dbReference type="ARBA" id="ARBA00022989"/>
    </source>
</evidence>
<evidence type="ECO:0000313" key="10">
    <source>
        <dbReference type="Proteomes" id="UP000830167"/>
    </source>
</evidence>
<organism evidence="9 10">
    <name type="scientific">Fodinisporobacter ferrooxydans</name>
    <dbReference type="NCBI Taxonomy" id="2901836"/>
    <lineage>
        <taxon>Bacteria</taxon>
        <taxon>Bacillati</taxon>
        <taxon>Bacillota</taxon>
        <taxon>Bacilli</taxon>
        <taxon>Bacillales</taxon>
        <taxon>Alicyclobacillaceae</taxon>
        <taxon>Fodinisporobacter</taxon>
    </lineage>
</organism>
<evidence type="ECO:0000256" key="5">
    <source>
        <dbReference type="ARBA" id="ARBA00022692"/>
    </source>
</evidence>
<feature type="transmembrane region" description="Helical" evidence="8">
    <location>
        <begin position="207"/>
        <end position="226"/>
    </location>
</feature>
<dbReference type="PANTHER" id="PTHR34979">
    <property type="entry name" value="INNER MEMBRANE PROTEIN YGAZ"/>
    <property type="match status" value="1"/>
</dbReference>